<dbReference type="EMBL" id="GGFK01013315">
    <property type="protein sequence ID" value="MBW46636.1"/>
    <property type="molecule type" value="Transcribed_RNA"/>
</dbReference>
<feature type="signal peptide" evidence="1">
    <location>
        <begin position="1"/>
        <end position="34"/>
    </location>
</feature>
<sequence>MMGAILLLLVRSSASWRSQPLLLLLLLLPLVTDDCEVSTQTTSKTKTSTSTTTKLLQYSAHWGGLLAPSHTIHNKQHSHTHGHTYTLALAVVPLFTLFEVFSYQ</sequence>
<evidence type="ECO:0000313" key="2">
    <source>
        <dbReference type="EMBL" id="MBW46636.1"/>
    </source>
</evidence>
<protein>
    <submittedName>
        <fullName evidence="2">Putative secreted protein</fullName>
    </submittedName>
</protein>
<dbReference type="AlphaFoldDB" id="A0A2M4B0R8"/>
<evidence type="ECO:0000256" key="1">
    <source>
        <dbReference type="SAM" id="SignalP"/>
    </source>
</evidence>
<proteinExistence type="predicted"/>
<name>A0A2M4B0R8_9DIPT</name>
<accession>A0A2M4B0R8</accession>
<organism evidence="2">
    <name type="scientific">Anopheles triannulatus</name>
    <dbReference type="NCBI Taxonomy" id="58253"/>
    <lineage>
        <taxon>Eukaryota</taxon>
        <taxon>Metazoa</taxon>
        <taxon>Ecdysozoa</taxon>
        <taxon>Arthropoda</taxon>
        <taxon>Hexapoda</taxon>
        <taxon>Insecta</taxon>
        <taxon>Pterygota</taxon>
        <taxon>Neoptera</taxon>
        <taxon>Endopterygota</taxon>
        <taxon>Diptera</taxon>
        <taxon>Nematocera</taxon>
        <taxon>Culicoidea</taxon>
        <taxon>Culicidae</taxon>
        <taxon>Anophelinae</taxon>
        <taxon>Anopheles</taxon>
    </lineage>
</organism>
<keyword evidence="1" id="KW-0732">Signal</keyword>
<reference evidence="2" key="1">
    <citation type="submission" date="2018-01" db="EMBL/GenBank/DDBJ databases">
        <title>An insight into the sialome of Amazonian anophelines.</title>
        <authorList>
            <person name="Ribeiro J.M."/>
            <person name="Scarpassa V."/>
            <person name="Calvo E."/>
        </authorList>
    </citation>
    <scope>NUCLEOTIDE SEQUENCE</scope>
    <source>
        <tissue evidence="2">Salivary glands</tissue>
    </source>
</reference>
<feature type="chain" id="PRO_5014597707" evidence="1">
    <location>
        <begin position="35"/>
        <end position="104"/>
    </location>
</feature>